<evidence type="ECO:0000256" key="1">
    <source>
        <dbReference type="SAM" id="Phobius"/>
    </source>
</evidence>
<organism evidence="3 4">
    <name type="scientific">Paenibacillus urinalis</name>
    <dbReference type="NCBI Taxonomy" id="521520"/>
    <lineage>
        <taxon>Bacteria</taxon>
        <taxon>Bacillati</taxon>
        <taxon>Bacillota</taxon>
        <taxon>Bacilli</taxon>
        <taxon>Bacillales</taxon>
        <taxon>Paenibacillaceae</taxon>
        <taxon>Paenibacillus</taxon>
    </lineage>
</organism>
<dbReference type="AlphaFoldDB" id="A0AAX3MXH1"/>
<keyword evidence="1" id="KW-0472">Membrane</keyword>
<accession>A0AAX3MXH1</accession>
<evidence type="ECO:0000313" key="4">
    <source>
        <dbReference type="Proteomes" id="UP001220962"/>
    </source>
</evidence>
<evidence type="ECO:0000259" key="2">
    <source>
        <dbReference type="Pfam" id="PF13786"/>
    </source>
</evidence>
<protein>
    <submittedName>
        <fullName evidence="3">DUF4179 domain-containing protein</fullName>
    </submittedName>
</protein>
<dbReference type="Gene3D" id="2.60.40.1630">
    <property type="entry name" value="bacillus anthracis domain"/>
    <property type="match status" value="1"/>
</dbReference>
<feature type="transmembrane region" description="Helical" evidence="1">
    <location>
        <begin position="52"/>
        <end position="71"/>
    </location>
</feature>
<feature type="domain" description="DUF4179" evidence="2">
    <location>
        <begin position="46"/>
        <end position="126"/>
    </location>
</feature>
<keyword evidence="1" id="KW-0812">Transmembrane</keyword>
<dbReference type="InterPro" id="IPR025436">
    <property type="entry name" value="DUF4179"/>
</dbReference>
<sequence length="548" mass="62054">MESIEKKLKDEMQHTPVSYPDFDQMFESIQRGELRDKDTALGGARSARKRKAAIAVSIAVALTAAPVYAAINYDWTDVLSTRTGIQTALQQGLGQSIEQSVTKNGVTLTVHTAFTDENRTVLLYSLNPGEGNSQHIYYESMQLVDREGTPIEGDYVQNWNKELGVYQGYFESDWVMSTENSEVSFELNNIRWTEDTSYAIDFDPQEPANQTFVVQRDGIDTISIDAFEQSEEQLMLKSSISLVDPADKVWSWYRLEAQKPSGEVIAAAEPSVFGAPGQNQEYTTQQIYNTSELNEEGTKFRLVYDREVDRADGEWDLQFSLSKKQMENGTVKKQLDIPIEEIPGGSRVTEMVVTPTQIRIVLNHEEAYTRMPYLNYQLNVGGKLIPGYDANLEDKHKSELRFELSPEIELSSVGTSPITLIAEHRADQIKGREEPVLLTGISEEKQSFTQDYEGYPVTWTYYTKDNNLYIESESSDLNFGGINQTYYGQGFDKVYGVPSIQDFVGNGKNKRMDVYENYRGANELEIYAYMYGIEQPEAELRVALTDGE</sequence>
<keyword evidence="1" id="KW-1133">Transmembrane helix</keyword>
<name>A0AAX3MXH1_9BACL</name>
<dbReference type="EMBL" id="CP118101">
    <property type="protein sequence ID" value="WDH82330.1"/>
    <property type="molecule type" value="Genomic_DNA"/>
</dbReference>
<dbReference type="Pfam" id="PF13786">
    <property type="entry name" value="DUF4179"/>
    <property type="match status" value="1"/>
</dbReference>
<gene>
    <name evidence="3" type="ORF">PUW23_23260</name>
</gene>
<reference evidence="3" key="1">
    <citation type="submission" date="2023-02" db="EMBL/GenBank/DDBJ databases">
        <title>Pathogen: clinical or host-associated sample.</title>
        <authorList>
            <person name="Hergert J."/>
            <person name="Casey R."/>
            <person name="Wagner J."/>
            <person name="Young E.L."/>
            <person name="Oakeson K.F."/>
        </authorList>
    </citation>
    <scope>NUCLEOTIDE SEQUENCE</scope>
    <source>
        <strain evidence="3">2022CK-00830</strain>
    </source>
</reference>
<evidence type="ECO:0000313" key="3">
    <source>
        <dbReference type="EMBL" id="WDH82330.1"/>
    </source>
</evidence>
<dbReference type="RefSeq" id="WP_274359136.1">
    <property type="nucleotide sequence ID" value="NZ_CP118101.1"/>
</dbReference>
<dbReference type="Proteomes" id="UP001220962">
    <property type="component" value="Chromosome"/>
</dbReference>
<proteinExistence type="predicted"/>